<accession>G2KSH0</accession>
<gene>
    <name evidence="2" type="ordered locus">MICA_922</name>
</gene>
<evidence type="ECO:0008006" key="4">
    <source>
        <dbReference type="Google" id="ProtNLM"/>
    </source>
</evidence>
<dbReference type="HOGENOM" id="CLU_1265732_0_0_5"/>
<dbReference type="Proteomes" id="UP000009286">
    <property type="component" value="Chromosome"/>
</dbReference>
<evidence type="ECO:0000313" key="2">
    <source>
        <dbReference type="EMBL" id="AEP09254.1"/>
    </source>
</evidence>
<evidence type="ECO:0000256" key="1">
    <source>
        <dbReference type="SAM" id="SignalP"/>
    </source>
</evidence>
<feature type="chain" id="PRO_5003432982" description="DUF4124 domain-containing protein" evidence="1">
    <location>
        <begin position="24"/>
        <end position="218"/>
    </location>
</feature>
<reference evidence="2 3" key="1">
    <citation type="journal article" date="2011" name="BMC Genomics">
        <title>Genomic insights into an obligate epibiotic bacterial predator: Micavibrio aeruginosavorus ARL-13.</title>
        <authorList>
            <person name="Wang Z."/>
            <person name="Kadouri D."/>
            <person name="Wu M."/>
        </authorList>
    </citation>
    <scope>NUCLEOTIDE SEQUENCE [LARGE SCALE GENOMIC DNA]</scope>
    <source>
        <strain evidence="2 3">ARL-13</strain>
    </source>
</reference>
<dbReference type="AlphaFoldDB" id="G2KSH0"/>
<proteinExistence type="predicted"/>
<dbReference type="RefSeq" id="WP_014102477.1">
    <property type="nucleotide sequence ID" value="NC_016026.1"/>
</dbReference>
<dbReference type="STRING" id="856793.MICA_922"/>
<keyword evidence="3" id="KW-1185">Reference proteome</keyword>
<feature type="signal peptide" evidence="1">
    <location>
        <begin position="1"/>
        <end position="23"/>
    </location>
</feature>
<dbReference type="EMBL" id="CP002382">
    <property type="protein sequence ID" value="AEP09254.1"/>
    <property type="molecule type" value="Genomic_DNA"/>
</dbReference>
<dbReference type="OrthoDB" id="9809364at2"/>
<keyword evidence="1" id="KW-0732">Signal</keyword>
<sequence>MKHLLSACMAVALMIGASASARADYFVWQDAETGLSVTFPDTWKAVSPNQPDEILTLMAPAPGDFAVCRIRTNEDRRFVVFPPRMAGDVQKISYSTGFWDTYLADYDDVELYGVLDNTGLGRGFGSFAVADFKSDFVGPYMGRRAIASAALYNDRAYVMDCSTREGVFAEWQPLFMSVMGSVDFKKTHDEVITGNYRNFLKDPQMQFKLPGSEATNRY</sequence>
<protein>
    <recommendedName>
        <fullName evidence="4">DUF4124 domain-containing protein</fullName>
    </recommendedName>
</protein>
<dbReference type="KEGG" id="mai:MICA_922"/>
<name>G2KSH0_MICAA</name>
<organism evidence="2 3">
    <name type="scientific">Micavibrio aeruginosavorus (strain ARL-13)</name>
    <dbReference type="NCBI Taxonomy" id="856793"/>
    <lineage>
        <taxon>Bacteria</taxon>
        <taxon>Pseudomonadati</taxon>
        <taxon>Bdellovibrionota</taxon>
        <taxon>Bdellovibrionia</taxon>
        <taxon>Bdellovibrionales</taxon>
        <taxon>Pseudobdellovibrionaceae</taxon>
        <taxon>Micavibrio</taxon>
    </lineage>
</organism>
<evidence type="ECO:0000313" key="3">
    <source>
        <dbReference type="Proteomes" id="UP000009286"/>
    </source>
</evidence>